<sequence length="146" mass="15321">MKNYIGAKFPLPGCGSPGPPNRARPGGGARWRAPGGRTSAHGIRPGTARRGNMGPRSRGLTTCRRGQGGRMHCVLGSGQRQGPWRSDPRLHKLALGTWNVTSLSLEGVLESAPSGGSLILLGDFNAHIGNDNVTWRGVIGKNGPLI</sequence>
<evidence type="ECO:0008006" key="4">
    <source>
        <dbReference type="Google" id="ProtNLM"/>
    </source>
</evidence>
<reference evidence="2 3" key="1">
    <citation type="submission" date="2019-04" db="EMBL/GenBank/DDBJ databases">
        <title>Chromosome genome assembly for Takifugu flavidus.</title>
        <authorList>
            <person name="Xiao S."/>
        </authorList>
    </citation>
    <scope>NUCLEOTIDE SEQUENCE [LARGE SCALE GENOMIC DNA]</scope>
    <source>
        <strain evidence="2">HTHZ2018</strain>
        <tissue evidence="2">Muscle</tissue>
    </source>
</reference>
<dbReference type="AlphaFoldDB" id="A0A5C6PD40"/>
<dbReference type="EMBL" id="RHFK02000004">
    <property type="protein sequence ID" value="TWW77335.1"/>
    <property type="molecule type" value="Genomic_DNA"/>
</dbReference>
<gene>
    <name evidence="2" type="ORF">D4764_12G0007250</name>
</gene>
<protein>
    <recommendedName>
        <fullName evidence="4">Endonuclease/exonuclease/phosphatase domain-containing protein</fullName>
    </recommendedName>
</protein>
<comment type="caution">
    <text evidence="2">The sequence shown here is derived from an EMBL/GenBank/DDBJ whole genome shotgun (WGS) entry which is preliminary data.</text>
</comment>
<evidence type="ECO:0000313" key="3">
    <source>
        <dbReference type="Proteomes" id="UP000324091"/>
    </source>
</evidence>
<evidence type="ECO:0000313" key="2">
    <source>
        <dbReference type="EMBL" id="TWW77335.1"/>
    </source>
</evidence>
<organism evidence="2 3">
    <name type="scientific">Takifugu flavidus</name>
    <name type="common">sansaifugu</name>
    <dbReference type="NCBI Taxonomy" id="433684"/>
    <lineage>
        <taxon>Eukaryota</taxon>
        <taxon>Metazoa</taxon>
        <taxon>Chordata</taxon>
        <taxon>Craniata</taxon>
        <taxon>Vertebrata</taxon>
        <taxon>Euteleostomi</taxon>
        <taxon>Actinopterygii</taxon>
        <taxon>Neopterygii</taxon>
        <taxon>Teleostei</taxon>
        <taxon>Neoteleostei</taxon>
        <taxon>Acanthomorphata</taxon>
        <taxon>Eupercaria</taxon>
        <taxon>Tetraodontiformes</taxon>
        <taxon>Tetradontoidea</taxon>
        <taxon>Tetraodontidae</taxon>
        <taxon>Takifugu</taxon>
    </lineage>
</organism>
<proteinExistence type="predicted"/>
<accession>A0A5C6PD40</accession>
<evidence type="ECO:0000256" key="1">
    <source>
        <dbReference type="SAM" id="MobiDB-lite"/>
    </source>
</evidence>
<name>A0A5C6PD40_9TELE</name>
<feature type="region of interest" description="Disordered" evidence="1">
    <location>
        <begin position="1"/>
        <end position="68"/>
    </location>
</feature>
<dbReference type="Proteomes" id="UP000324091">
    <property type="component" value="Chromosome 12"/>
</dbReference>
<keyword evidence="3" id="KW-1185">Reference proteome</keyword>